<dbReference type="NCBIfam" id="TIGR00277">
    <property type="entry name" value="HDIG"/>
    <property type="match status" value="1"/>
</dbReference>
<evidence type="ECO:0000313" key="3">
    <source>
        <dbReference type="Proteomes" id="UP000002892"/>
    </source>
</evidence>
<dbReference type="AlphaFoldDB" id="I4D7K2"/>
<dbReference type="KEGG" id="dai:Desaci_2862"/>
<gene>
    <name evidence="2" type="ordered locus">Desaci_2862</name>
</gene>
<dbReference type="Proteomes" id="UP000002892">
    <property type="component" value="Chromosome"/>
</dbReference>
<sequence>MFLKGNLHIESKETEGGGNSLNWLLKPAQLNLTVGMPASADLFDKAGVLLLHKGQPVTEGIGDLLRKRKVYIWDKQEDDEYPSRNSGKPFPKDVYEGLVGSLWNIFHEAKLITAEQIEKTIVLVETIVEQLKPLNVYLNLDVVPLDLEQFRNYDYGTFVHSLNVAILATMTGMRLRYPETKLKHLTLGALLHDLGKLNIPKEILNKPGNLTENELAIMRRHPQLGAEMLENCNLLTSIMDTVIKHHERWNGTGYPFGLNKQKIHLDAQIVAVTDVFEALTADRPYRKGLPPYYALEMIIAGADKAYNPQVVKAFRESLILYPENSVVTLNTGEIGVVAAVPMQMPTRPLVRLLLDNKGRTINKTQYVDLMQDLTRFIGRVEYDFPMRGCPECWDPNKGKWKN</sequence>
<accession>I4D7K2</accession>
<dbReference type="EMBL" id="CP003639">
    <property type="protein sequence ID" value="AFM41776.1"/>
    <property type="molecule type" value="Genomic_DNA"/>
</dbReference>
<proteinExistence type="predicted"/>
<dbReference type="Gene3D" id="1.10.3210.10">
    <property type="entry name" value="Hypothetical protein af1432"/>
    <property type="match status" value="1"/>
</dbReference>
<dbReference type="eggNOG" id="COG2206">
    <property type="taxonomic scope" value="Bacteria"/>
</dbReference>
<evidence type="ECO:0000313" key="2">
    <source>
        <dbReference type="EMBL" id="AFM41776.1"/>
    </source>
</evidence>
<dbReference type="PROSITE" id="PS51832">
    <property type="entry name" value="HD_GYP"/>
    <property type="match status" value="1"/>
</dbReference>
<keyword evidence="3" id="KW-1185">Reference proteome</keyword>
<dbReference type="PANTHER" id="PTHR43155:SF2">
    <property type="entry name" value="CYCLIC DI-GMP PHOSPHODIESTERASE PA4108"/>
    <property type="match status" value="1"/>
</dbReference>
<dbReference type="CDD" id="cd00077">
    <property type="entry name" value="HDc"/>
    <property type="match status" value="1"/>
</dbReference>
<name>I4D7K2_DESAJ</name>
<organism evidence="2 3">
    <name type="scientific">Desulfosporosinus acidiphilus (strain DSM 22704 / JCM 16185 / SJ4)</name>
    <dbReference type="NCBI Taxonomy" id="646529"/>
    <lineage>
        <taxon>Bacteria</taxon>
        <taxon>Bacillati</taxon>
        <taxon>Bacillota</taxon>
        <taxon>Clostridia</taxon>
        <taxon>Eubacteriales</taxon>
        <taxon>Desulfitobacteriaceae</taxon>
        <taxon>Desulfosporosinus</taxon>
    </lineage>
</organism>
<dbReference type="PANTHER" id="PTHR43155">
    <property type="entry name" value="CYCLIC DI-GMP PHOSPHODIESTERASE PA4108-RELATED"/>
    <property type="match status" value="1"/>
</dbReference>
<feature type="domain" description="HD-GYP" evidence="1">
    <location>
        <begin position="135"/>
        <end position="330"/>
    </location>
</feature>
<dbReference type="HOGENOM" id="CLU_000445_92_1_9"/>
<dbReference type="STRING" id="646529.Desaci_2862"/>
<dbReference type="InterPro" id="IPR006675">
    <property type="entry name" value="HDIG_dom"/>
</dbReference>
<dbReference type="InterPro" id="IPR003607">
    <property type="entry name" value="HD/PDEase_dom"/>
</dbReference>
<dbReference type="SMART" id="SM00471">
    <property type="entry name" value="HDc"/>
    <property type="match status" value="1"/>
</dbReference>
<dbReference type="InterPro" id="IPR037522">
    <property type="entry name" value="HD_GYP_dom"/>
</dbReference>
<reference evidence="2 3" key="1">
    <citation type="journal article" date="2012" name="J. Bacteriol.">
        <title>Complete genome sequences of Desulfosporosinus orientis DSM765T, Desulfosporosinus youngiae DSM17734T, Desulfosporosinus meridiei DSM13257T, and Desulfosporosinus acidiphilus DSM22704T.</title>
        <authorList>
            <person name="Pester M."/>
            <person name="Brambilla E."/>
            <person name="Alazard D."/>
            <person name="Rattei T."/>
            <person name="Weinmaier T."/>
            <person name="Han J."/>
            <person name="Lucas S."/>
            <person name="Lapidus A."/>
            <person name="Cheng J.F."/>
            <person name="Goodwin L."/>
            <person name="Pitluck S."/>
            <person name="Peters L."/>
            <person name="Ovchinnikova G."/>
            <person name="Teshima H."/>
            <person name="Detter J.C."/>
            <person name="Han C.S."/>
            <person name="Tapia R."/>
            <person name="Land M.L."/>
            <person name="Hauser L."/>
            <person name="Kyrpides N.C."/>
            <person name="Ivanova N.N."/>
            <person name="Pagani I."/>
            <person name="Huntmann M."/>
            <person name="Wei C.L."/>
            <person name="Davenport K.W."/>
            <person name="Daligault H."/>
            <person name="Chain P.S."/>
            <person name="Chen A."/>
            <person name="Mavromatis K."/>
            <person name="Markowitz V."/>
            <person name="Szeto E."/>
            <person name="Mikhailova N."/>
            <person name="Pati A."/>
            <person name="Wagner M."/>
            <person name="Woyke T."/>
            <person name="Ollivier B."/>
            <person name="Klenk H.P."/>
            <person name="Spring S."/>
            <person name="Loy A."/>
        </authorList>
    </citation>
    <scope>NUCLEOTIDE SEQUENCE [LARGE SCALE GENOMIC DNA]</scope>
    <source>
        <strain evidence="3">DSM 22704 / JCM 16185 / SJ4</strain>
    </source>
</reference>
<dbReference type="Pfam" id="PF13487">
    <property type="entry name" value="HD_5"/>
    <property type="match status" value="1"/>
</dbReference>
<dbReference type="SUPFAM" id="SSF109604">
    <property type="entry name" value="HD-domain/PDEase-like"/>
    <property type="match status" value="1"/>
</dbReference>
<protein>
    <submittedName>
        <fullName evidence="2">Putative domain HDIG-containing protein</fullName>
    </submittedName>
</protein>
<evidence type="ECO:0000259" key="1">
    <source>
        <dbReference type="PROSITE" id="PS51832"/>
    </source>
</evidence>